<gene>
    <name evidence="1" type="ORF">SCALOS_LOCUS5876</name>
</gene>
<accession>A0ACA9M7T6</accession>
<protein>
    <submittedName>
        <fullName evidence="1">8016_t:CDS:1</fullName>
    </submittedName>
</protein>
<dbReference type="Proteomes" id="UP000789860">
    <property type="component" value="Unassembled WGS sequence"/>
</dbReference>
<keyword evidence="2" id="KW-1185">Reference proteome</keyword>
<evidence type="ECO:0000313" key="2">
    <source>
        <dbReference type="Proteomes" id="UP000789860"/>
    </source>
</evidence>
<evidence type="ECO:0000313" key="1">
    <source>
        <dbReference type="EMBL" id="CAG8571722.1"/>
    </source>
</evidence>
<sequence>VKNFSQLMVTRFLLGIFESGLFPGIIFYLTKWYKKSEQNYRIGVFFSGATIAGAFNGLLAFAITSLDSKYGLNGWQWLFIIDGSATVIVALFAYYLISDSVETVSWLTEDERKLAIDRLRLDAGDAHSSHFDKVEIIKAFKDAKIYLSMIPYFCILVALYSFSFFISTIVNGLGFNIVISQLLSIPPFVFGCISSVTIAILSDRYRIRSPYLMFSMLVSVIGYSLLVVQSNSIALKYTGACIVGFGLFAGIPTLLAWLTNNLAGESKRAVGCAMVIACANIGGIASAQLYTSNDAPDYKSGHSIALSLLLVGVIFTIIQYYYLKRVNKLKLNDSTKFLKGLSEEKIKHL</sequence>
<feature type="non-terminal residue" evidence="1">
    <location>
        <position position="349"/>
    </location>
</feature>
<proteinExistence type="predicted"/>
<reference evidence="1" key="1">
    <citation type="submission" date="2021-06" db="EMBL/GenBank/DDBJ databases">
        <authorList>
            <person name="Kallberg Y."/>
            <person name="Tangrot J."/>
            <person name="Rosling A."/>
        </authorList>
    </citation>
    <scope>NUCLEOTIDE SEQUENCE</scope>
    <source>
        <strain evidence="1">AU212A</strain>
    </source>
</reference>
<name>A0ACA9M7T6_9GLOM</name>
<dbReference type="EMBL" id="CAJVPM010010291">
    <property type="protein sequence ID" value="CAG8571722.1"/>
    <property type="molecule type" value="Genomic_DNA"/>
</dbReference>
<organism evidence="1 2">
    <name type="scientific">Scutellospora calospora</name>
    <dbReference type="NCBI Taxonomy" id="85575"/>
    <lineage>
        <taxon>Eukaryota</taxon>
        <taxon>Fungi</taxon>
        <taxon>Fungi incertae sedis</taxon>
        <taxon>Mucoromycota</taxon>
        <taxon>Glomeromycotina</taxon>
        <taxon>Glomeromycetes</taxon>
        <taxon>Diversisporales</taxon>
        <taxon>Gigasporaceae</taxon>
        <taxon>Scutellospora</taxon>
    </lineage>
</organism>
<comment type="caution">
    <text evidence="1">The sequence shown here is derived from an EMBL/GenBank/DDBJ whole genome shotgun (WGS) entry which is preliminary data.</text>
</comment>
<feature type="non-terminal residue" evidence="1">
    <location>
        <position position="1"/>
    </location>
</feature>